<feature type="transmembrane region" description="Helical" evidence="2">
    <location>
        <begin position="397"/>
        <end position="423"/>
    </location>
</feature>
<dbReference type="PANTHER" id="PTHR35872:SF2">
    <property type="entry name" value="INTEGRAL MEMBRANE PROTEIN (AFU_ORTHOLOGUE AFUA_5G07110)"/>
    <property type="match status" value="1"/>
</dbReference>
<protein>
    <submittedName>
        <fullName evidence="3">Integral membrane protein</fullName>
    </submittedName>
</protein>
<reference evidence="3 4" key="1">
    <citation type="journal article" date="2018" name="Front. Microbiol.">
        <title>Genomic and genetic insights into a cosmopolitan fungus, Paecilomyces variotii (Eurotiales).</title>
        <authorList>
            <person name="Urquhart A.S."/>
            <person name="Mondo S.J."/>
            <person name="Makela M.R."/>
            <person name="Hane J.K."/>
            <person name="Wiebenga A."/>
            <person name="He G."/>
            <person name="Mihaltcheva S."/>
            <person name="Pangilinan J."/>
            <person name="Lipzen A."/>
            <person name="Barry K."/>
            <person name="de Vries R.P."/>
            <person name="Grigoriev I.V."/>
            <person name="Idnurm A."/>
        </authorList>
    </citation>
    <scope>NUCLEOTIDE SEQUENCE [LARGE SCALE GENOMIC DNA]</scope>
    <source>
        <strain evidence="3 4">CBS 101075</strain>
    </source>
</reference>
<organism evidence="3 4">
    <name type="scientific">Byssochlamys spectabilis</name>
    <name type="common">Paecilomyces variotii</name>
    <dbReference type="NCBI Taxonomy" id="264951"/>
    <lineage>
        <taxon>Eukaryota</taxon>
        <taxon>Fungi</taxon>
        <taxon>Dikarya</taxon>
        <taxon>Ascomycota</taxon>
        <taxon>Pezizomycotina</taxon>
        <taxon>Eurotiomycetes</taxon>
        <taxon>Eurotiomycetidae</taxon>
        <taxon>Eurotiales</taxon>
        <taxon>Thermoascaceae</taxon>
        <taxon>Paecilomyces</taxon>
    </lineage>
</organism>
<dbReference type="VEuPathDB" id="FungiDB:C8Q69DRAFT_55438"/>
<feature type="compositionally biased region" description="Low complexity" evidence="1">
    <location>
        <begin position="189"/>
        <end position="200"/>
    </location>
</feature>
<dbReference type="Pfam" id="PF11204">
    <property type="entry name" value="DUF2985"/>
    <property type="match status" value="1"/>
</dbReference>
<feature type="transmembrane region" description="Helical" evidence="2">
    <location>
        <begin position="586"/>
        <end position="610"/>
    </location>
</feature>
<feature type="region of interest" description="Disordered" evidence="1">
    <location>
        <begin position="164"/>
        <end position="221"/>
    </location>
</feature>
<accession>A0A443I8D6</accession>
<feature type="compositionally biased region" description="Polar residues" evidence="1">
    <location>
        <begin position="270"/>
        <end position="279"/>
    </location>
</feature>
<dbReference type="Proteomes" id="UP000283841">
    <property type="component" value="Unassembled WGS sequence"/>
</dbReference>
<feature type="compositionally biased region" description="Polar residues" evidence="1">
    <location>
        <begin position="26"/>
        <end position="42"/>
    </location>
</feature>
<feature type="compositionally biased region" description="Basic residues" evidence="1">
    <location>
        <begin position="43"/>
        <end position="53"/>
    </location>
</feature>
<dbReference type="PANTHER" id="PTHR35872">
    <property type="entry name" value="INTEGRAL MEMBRANE PROTEIN (AFU_ORTHOLOGUE AFUA_5G07110)"/>
    <property type="match status" value="1"/>
</dbReference>
<feature type="compositionally biased region" description="Polar residues" evidence="1">
    <location>
        <begin position="203"/>
        <end position="213"/>
    </location>
</feature>
<name>A0A443I8D6_BYSSP</name>
<dbReference type="RefSeq" id="XP_028489982.1">
    <property type="nucleotide sequence ID" value="XM_028633780.1"/>
</dbReference>
<comment type="caution">
    <text evidence="3">The sequence shown here is derived from an EMBL/GenBank/DDBJ whole genome shotgun (WGS) entry which is preliminary data.</text>
</comment>
<sequence length="660" mass="75039">MDPGEGSSDETSRNSRAFLLPGDPTSPRTSYLQTPRGSQSSHSNRRPSIRLRRVPSESSAHTISHVAPEIHVNGLEINDANTTNPNQAPNEIRYNDIRYNPYNPEASPIDEEDSWQGRRRSSSEPRPGRWSAPPQVVLQRLQTGDSQMRMFPLTEETSAASLVPSHAPEHLAPPPPAAGEGQDHRSMLRRASMAARSRLSGRNRVSTISGNHGTDQDQGARRNSALYDSRFVDFLDVVDPEVSTLSTLTNVQNSLFVPDLGRYINRMPTYTLSRSPTDESSSDESLEGPQKPQEDGLSPVDKDKDRETLERSLTAITSALSENETQFAVLPDNSDLEGWTVEDIRELNDHVRHMLHSRRSKFKRSMRGFGKYISKRRWFVLRPSTESITNPPSYTALGFLVFLYATLITLFGLAWVLFLIGWINVGGRQLYVINVIDNVLVALFAIMGDGLAPFRAVDTYHMIFIAHYHHLTWKLRKKRALPKLQNKNDLPSLRETDIDLEDLRNERGDKKNLEFTVLSPLQQKRLMHHQAKFSKSHTFYKPHETVTHYAFPLRLLVAVVVLLDFHSIFQIALGTCTWSINYHVRPFALTTVILCCSITCNITAGVLIMVGDRMTRKKDVVERLFRQELTEEAMKKMVKRRRKEQRRNIELEVLQPYPGT</sequence>
<dbReference type="STRING" id="264951.A0A443I8D6"/>
<evidence type="ECO:0000313" key="4">
    <source>
        <dbReference type="Proteomes" id="UP000283841"/>
    </source>
</evidence>
<feature type="transmembrane region" description="Helical" evidence="2">
    <location>
        <begin position="430"/>
        <end position="447"/>
    </location>
</feature>
<feature type="region of interest" description="Disordered" evidence="1">
    <location>
        <begin position="97"/>
        <end position="135"/>
    </location>
</feature>
<gene>
    <name evidence="3" type="ORF">C8Q69DRAFT_55438</name>
</gene>
<keyword evidence="2" id="KW-1133">Transmembrane helix</keyword>
<evidence type="ECO:0000256" key="1">
    <source>
        <dbReference type="SAM" id="MobiDB-lite"/>
    </source>
</evidence>
<evidence type="ECO:0000313" key="3">
    <source>
        <dbReference type="EMBL" id="RWR00338.1"/>
    </source>
</evidence>
<keyword evidence="2" id="KW-0472">Membrane</keyword>
<dbReference type="AlphaFoldDB" id="A0A443I8D6"/>
<keyword evidence="2" id="KW-0812">Transmembrane</keyword>
<proteinExistence type="predicted"/>
<feature type="region of interest" description="Disordered" evidence="1">
    <location>
        <begin position="1"/>
        <end position="67"/>
    </location>
</feature>
<keyword evidence="4" id="KW-1185">Reference proteome</keyword>
<feature type="transmembrane region" description="Helical" evidence="2">
    <location>
        <begin position="459"/>
        <end position="475"/>
    </location>
</feature>
<dbReference type="EMBL" id="RCNU01000001">
    <property type="protein sequence ID" value="RWR00338.1"/>
    <property type="molecule type" value="Genomic_DNA"/>
</dbReference>
<feature type="region of interest" description="Disordered" evidence="1">
    <location>
        <begin position="270"/>
        <end position="305"/>
    </location>
</feature>
<dbReference type="GeneID" id="39603057"/>
<dbReference type="InterPro" id="IPR021369">
    <property type="entry name" value="DUF2985"/>
</dbReference>
<feature type="transmembrane region" description="Helical" evidence="2">
    <location>
        <begin position="555"/>
        <end position="580"/>
    </location>
</feature>
<evidence type="ECO:0000256" key="2">
    <source>
        <dbReference type="SAM" id="Phobius"/>
    </source>
</evidence>